<evidence type="ECO:0000259" key="6">
    <source>
        <dbReference type="Pfam" id="PF01167"/>
    </source>
</evidence>
<dbReference type="Proteomes" id="UP000789375">
    <property type="component" value="Unassembled WGS sequence"/>
</dbReference>
<dbReference type="Pfam" id="PF00106">
    <property type="entry name" value="adh_short"/>
    <property type="match status" value="1"/>
</dbReference>
<dbReference type="FunFam" id="3.40.50.720:FF:000173">
    <property type="entry name" value="3-oxoacyl-[acyl-carrier protein] reductase"/>
    <property type="match status" value="1"/>
</dbReference>
<protein>
    <submittedName>
        <fullName evidence="7">5622_t:CDS:1</fullName>
    </submittedName>
</protein>
<evidence type="ECO:0000313" key="8">
    <source>
        <dbReference type="Proteomes" id="UP000789375"/>
    </source>
</evidence>
<reference evidence="7" key="1">
    <citation type="submission" date="2021-06" db="EMBL/GenBank/DDBJ databases">
        <authorList>
            <person name="Kallberg Y."/>
            <person name="Tangrot J."/>
            <person name="Rosling A."/>
        </authorList>
    </citation>
    <scope>NUCLEOTIDE SEQUENCE</scope>
    <source>
        <strain evidence="7">87-6 pot B 2015</strain>
    </source>
</reference>
<keyword evidence="3" id="KW-0521">NADP</keyword>
<gene>
    <name evidence="7" type="ORF">FMOSSE_LOCUS8546</name>
</gene>
<dbReference type="GO" id="GO:0061512">
    <property type="term" value="P:protein localization to cilium"/>
    <property type="evidence" value="ECO:0007669"/>
    <property type="project" value="TreeGrafter"/>
</dbReference>
<comment type="similarity">
    <text evidence="2">Belongs to the TUB family.</text>
</comment>
<feature type="region of interest" description="Disordered" evidence="5">
    <location>
        <begin position="1"/>
        <end position="22"/>
    </location>
</feature>
<evidence type="ECO:0000313" key="7">
    <source>
        <dbReference type="EMBL" id="CAG8593116.1"/>
    </source>
</evidence>
<dbReference type="GO" id="GO:0016491">
    <property type="term" value="F:oxidoreductase activity"/>
    <property type="evidence" value="ECO:0007669"/>
    <property type="project" value="UniProtKB-KW"/>
</dbReference>
<comment type="caution">
    <text evidence="7">The sequence shown here is derived from an EMBL/GenBank/DDBJ whole genome shotgun (WGS) entry which is preliminary data.</text>
</comment>
<evidence type="ECO:0000256" key="1">
    <source>
        <dbReference type="ARBA" id="ARBA00006484"/>
    </source>
</evidence>
<dbReference type="EMBL" id="CAJVPP010002242">
    <property type="protein sequence ID" value="CAG8593116.1"/>
    <property type="molecule type" value="Genomic_DNA"/>
</dbReference>
<dbReference type="PANTHER" id="PTHR16517:SF7">
    <property type="entry name" value="PROTEIN KING TUBBY"/>
    <property type="match status" value="1"/>
</dbReference>
<dbReference type="Gene3D" id="3.20.90.10">
    <property type="entry name" value="Tubby Protein, Chain A"/>
    <property type="match status" value="1"/>
</dbReference>
<accession>A0A9N9GAI7</accession>
<feature type="compositionally biased region" description="Polar residues" evidence="5">
    <location>
        <begin position="1"/>
        <end position="19"/>
    </location>
</feature>
<proteinExistence type="inferred from homology"/>
<evidence type="ECO:0000256" key="3">
    <source>
        <dbReference type="ARBA" id="ARBA00022857"/>
    </source>
</evidence>
<feature type="domain" description="Tubby C-terminal" evidence="6">
    <location>
        <begin position="125"/>
        <end position="371"/>
    </location>
</feature>
<keyword evidence="4" id="KW-0560">Oxidoreductase</keyword>
<comment type="similarity">
    <text evidence="1">Belongs to the short-chain dehydrogenases/reductases (SDR) family.</text>
</comment>
<dbReference type="InterPro" id="IPR025659">
    <property type="entry name" value="Tubby-like_C"/>
</dbReference>
<dbReference type="SUPFAM" id="SSF51735">
    <property type="entry name" value="NAD(P)-binding Rossmann-fold domains"/>
    <property type="match status" value="1"/>
</dbReference>
<dbReference type="InterPro" id="IPR000007">
    <property type="entry name" value="Tubby_C"/>
</dbReference>
<name>A0A9N9GAI7_FUNMO</name>
<evidence type="ECO:0000256" key="2">
    <source>
        <dbReference type="ARBA" id="ARBA00007129"/>
    </source>
</evidence>
<organism evidence="7 8">
    <name type="scientific">Funneliformis mosseae</name>
    <name type="common">Endomycorrhizal fungus</name>
    <name type="synonym">Glomus mosseae</name>
    <dbReference type="NCBI Taxonomy" id="27381"/>
    <lineage>
        <taxon>Eukaryota</taxon>
        <taxon>Fungi</taxon>
        <taxon>Fungi incertae sedis</taxon>
        <taxon>Mucoromycota</taxon>
        <taxon>Glomeromycotina</taxon>
        <taxon>Glomeromycetes</taxon>
        <taxon>Glomerales</taxon>
        <taxon>Glomeraceae</taxon>
        <taxon>Funneliformis</taxon>
    </lineage>
</organism>
<dbReference type="InterPro" id="IPR002347">
    <property type="entry name" value="SDR_fam"/>
</dbReference>
<dbReference type="PROSITE" id="PS00061">
    <property type="entry name" value="ADH_SHORT"/>
    <property type="match status" value="1"/>
</dbReference>
<dbReference type="InterPro" id="IPR036291">
    <property type="entry name" value="NAD(P)-bd_dom_sf"/>
</dbReference>
<dbReference type="GO" id="GO:0005929">
    <property type="term" value="C:cilium"/>
    <property type="evidence" value="ECO:0007669"/>
    <property type="project" value="TreeGrafter"/>
</dbReference>
<dbReference type="Gene3D" id="3.40.50.720">
    <property type="entry name" value="NAD(P)-binding Rossmann-like Domain"/>
    <property type="match status" value="1"/>
</dbReference>
<evidence type="ECO:0000256" key="4">
    <source>
        <dbReference type="ARBA" id="ARBA00023002"/>
    </source>
</evidence>
<dbReference type="AlphaFoldDB" id="A0A9N9GAI7"/>
<dbReference type="SUPFAM" id="SSF54518">
    <property type="entry name" value="Tubby C-terminal domain-like"/>
    <property type="match status" value="1"/>
</dbReference>
<dbReference type="Pfam" id="PF01167">
    <property type="entry name" value="Tub"/>
    <property type="match status" value="1"/>
</dbReference>
<evidence type="ECO:0000256" key="5">
    <source>
        <dbReference type="SAM" id="MobiDB-lite"/>
    </source>
</evidence>
<dbReference type="PANTHER" id="PTHR16517">
    <property type="entry name" value="TUBBY-RELATED"/>
    <property type="match status" value="1"/>
</dbReference>
<dbReference type="PRINTS" id="PR01573">
    <property type="entry name" value="SUPERTUBBY"/>
</dbReference>
<keyword evidence="8" id="KW-1185">Reference proteome</keyword>
<sequence>MSSDPQTGTSTNRANTLQIPNVGIEETGELSPSLITAINHLSIENSDDESSSDDLEEDSDTLRNESSYANSAFDESTTTLSQPVGPAEHLRALIINRPTAQMITTFRLQKTREEMTQEEVVKFVLNPVPQGQKVLCKITRSKDGFGKLYPQYELSIEDTSENGEETKIFLLAARKRKKSKSSHYVITTDRLSANVSSDSIVGKVRSNFLGTAFAIYSNGRNPFKREPESTALPIREELGAVVYDPNILGFKGPRKMTVLLIGMTKHGARPVFRPETDAETLIGKFKNGEHRDILVLHNKSPQWNEETQSYVLNFSGRVTLASVKNFQIVHDNDLDYIIMQFGRVEEDTFTMDFMYPMCPLQAFAIALTSFDAKLASQSKPFKGEFVVITGGTRGIGYSIAQKFAQNGARCALIGRNKETIEKAKSYLNKNLEVDNNHIGYKCDLRIPTEIEKVCTNVDYLINAAGVSHDSLVVRLKEQEVNDIIQTNLLGTIYMCSHISKQMVKTKKGCIVNISSVVGLQGNSGQSVYSASKAGIIGFSKSLAKELARKNIRVNVIAPGFIETDMTSSMNILVMNKHLSAISEKESYKKKILMQRFGKPEEISDAALYLAKADYVTGQTLIVDGCPTFRLAHIRYLIGYGILEMLTVQYSFRRSEGKTEPILTSELSLSSFSQFYKLDFIVESKSIGPSNWTENQQ</sequence>
<dbReference type="InterPro" id="IPR020904">
    <property type="entry name" value="Sc_DH/Rdtase_CS"/>
</dbReference>